<protein>
    <submittedName>
        <fullName evidence="4">Flp pilus assembly protein TadD</fullName>
    </submittedName>
</protein>
<dbReference type="InterPro" id="IPR019734">
    <property type="entry name" value="TPR_rpt"/>
</dbReference>
<dbReference type="STRING" id="886293.Sinac_4781"/>
<feature type="repeat" description="TPR" evidence="3">
    <location>
        <begin position="11"/>
        <end position="44"/>
    </location>
</feature>
<feature type="repeat" description="TPR" evidence="3">
    <location>
        <begin position="113"/>
        <end position="146"/>
    </location>
</feature>
<keyword evidence="5" id="KW-1185">Reference proteome</keyword>
<name>L0DJY3_SINAD</name>
<dbReference type="SUPFAM" id="SSF48452">
    <property type="entry name" value="TPR-like"/>
    <property type="match status" value="2"/>
</dbReference>
<dbReference type="PROSITE" id="PS50293">
    <property type="entry name" value="TPR_REGION"/>
    <property type="match status" value="6"/>
</dbReference>
<accession>L0DJY3</accession>
<organism evidence="4 5">
    <name type="scientific">Singulisphaera acidiphila (strain ATCC BAA-1392 / DSM 18658 / VKM B-2454 / MOB10)</name>
    <dbReference type="NCBI Taxonomy" id="886293"/>
    <lineage>
        <taxon>Bacteria</taxon>
        <taxon>Pseudomonadati</taxon>
        <taxon>Planctomycetota</taxon>
        <taxon>Planctomycetia</taxon>
        <taxon>Isosphaerales</taxon>
        <taxon>Isosphaeraceae</taxon>
        <taxon>Singulisphaera</taxon>
    </lineage>
</organism>
<dbReference type="PROSITE" id="PS50005">
    <property type="entry name" value="TPR"/>
    <property type="match status" value="10"/>
</dbReference>
<keyword evidence="2 3" id="KW-0802">TPR repeat</keyword>
<dbReference type="Gene3D" id="3.40.50.2000">
    <property type="entry name" value="Glycogen Phosphorylase B"/>
    <property type="match status" value="1"/>
</dbReference>
<evidence type="ECO:0000256" key="1">
    <source>
        <dbReference type="ARBA" id="ARBA00022737"/>
    </source>
</evidence>
<dbReference type="SUPFAM" id="SSF53756">
    <property type="entry name" value="UDP-Glycosyltransferase/glycogen phosphorylase"/>
    <property type="match status" value="1"/>
</dbReference>
<evidence type="ECO:0000256" key="2">
    <source>
        <dbReference type="ARBA" id="ARBA00022803"/>
    </source>
</evidence>
<dbReference type="PANTHER" id="PTHR44943:SF8">
    <property type="entry name" value="TPR REPEAT-CONTAINING PROTEIN MJ0263"/>
    <property type="match status" value="1"/>
</dbReference>
<reference evidence="4 5" key="1">
    <citation type="submission" date="2012-02" db="EMBL/GenBank/DDBJ databases">
        <title>Complete sequence of chromosome of Singulisphaera acidiphila DSM 18658.</title>
        <authorList>
            <consortium name="US DOE Joint Genome Institute (JGI-PGF)"/>
            <person name="Lucas S."/>
            <person name="Copeland A."/>
            <person name="Lapidus A."/>
            <person name="Glavina del Rio T."/>
            <person name="Dalin E."/>
            <person name="Tice H."/>
            <person name="Bruce D."/>
            <person name="Goodwin L."/>
            <person name="Pitluck S."/>
            <person name="Peters L."/>
            <person name="Ovchinnikova G."/>
            <person name="Chertkov O."/>
            <person name="Kyrpides N."/>
            <person name="Mavromatis K."/>
            <person name="Ivanova N."/>
            <person name="Brettin T."/>
            <person name="Detter J.C."/>
            <person name="Han C."/>
            <person name="Larimer F."/>
            <person name="Land M."/>
            <person name="Hauser L."/>
            <person name="Markowitz V."/>
            <person name="Cheng J.-F."/>
            <person name="Hugenholtz P."/>
            <person name="Woyke T."/>
            <person name="Wu D."/>
            <person name="Tindall B."/>
            <person name="Pomrenke H."/>
            <person name="Brambilla E."/>
            <person name="Klenk H.-P."/>
            <person name="Eisen J.A."/>
        </authorList>
    </citation>
    <scope>NUCLEOTIDE SEQUENCE [LARGE SCALE GENOMIC DNA]</scope>
    <source>
        <strain evidence="5">ATCC BAA-1392 / DSM 18658 / VKM B-2454 / MOB10</strain>
    </source>
</reference>
<dbReference type="InterPro" id="IPR011990">
    <property type="entry name" value="TPR-like_helical_dom_sf"/>
</dbReference>
<dbReference type="Proteomes" id="UP000010798">
    <property type="component" value="Chromosome"/>
</dbReference>
<feature type="repeat" description="TPR" evidence="3">
    <location>
        <begin position="79"/>
        <end position="112"/>
    </location>
</feature>
<dbReference type="KEGG" id="saci:Sinac_4781"/>
<dbReference type="Pfam" id="PF13432">
    <property type="entry name" value="TPR_16"/>
    <property type="match status" value="1"/>
</dbReference>
<feature type="repeat" description="TPR" evidence="3">
    <location>
        <begin position="317"/>
        <end position="350"/>
    </location>
</feature>
<feature type="repeat" description="TPR" evidence="3">
    <location>
        <begin position="283"/>
        <end position="316"/>
    </location>
</feature>
<dbReference type="PANTHER" id="PTHR44943">
    <property type="entry name" value="CELLULOSE SYNTHASE OPERON PROTEIN C"/>
    <property type="match status" value="1"/>
</dbReference>
<dbReference type="eggNOG" id="COG0859">
    <property type="taxonomic scope" value="Bacteria"/>
</dbReference>
<evidence type="ECO:0000313" key="5">
    <source>
        <dbReference type="Proteomes" id="UP000010798"/>
    </source>
</evidence>
<evidence type="ECO:0000313" key="4">
    <source>
        <dbReference type="EMBL" id="AGA28946.1"/>
    </source>
</evidence>
<feature type="repeat" description="TPR" evidence="3">
    <location>
        <begin position="351"/>
        <end position="384"/>
    </location>
</feature>
<dbReference type="InterPro" id="IPR051685">
    <property type="entry name" value="Ycf3/AcsC/BcsC/TPR_MFPF"/>
</dbReference>
<keyword evidence="1" id="KW-0677">Repeat</keyword>
<dbReference type="EMBL" id="CP003364">
    <property type="protein sequence ID" value="AGA28946.1"/>
    <property type="molecule type" value="Genomic_DNA"/>
</dbReference>
<feature type="repeat" description="TPR" evidence="3">
    <location>
        <begin position="181"/>
        <end position="214"/>
    </location>
</feature>
<dbReference type="eggNOG" id="COG0457">
    <property type="taxonomic scope" value="Bacteria"/>
</dbReference>
<dbReference type="HOGENOM" id="CLU_010140_1_0_0"/>
<feature type="repeat" description="TPR" evidence="3">
    <location>
        <begin position="147"/>
        <end position="180"/>
    </location>
</feature>
<proteinExistence type="predicted"/>
<sequence>MPDQDVEHCPSAALCSLGLAARSEGRNDLAADYFAQAAEAEPGNAEYHGHRAAVEFVLGRLDRALEAFREAARLRPDSAAYQNDLGVVLARCGRQDEAATCYREAIRLRPDFPDAHNNLGNAIRLQGKLDEAVACYNEALRLRPAYPEAHNNLGIALRHQGQTAEAVAAYQEALRLRPAYPEASNNLGIALAAQGRHEAAVAAFQQAIRLRPNDAEAFAHLAAALGDLNRLTDAVAAYGHAIRLRADDARTHKNLGITLAKLGKLDESIASYREALRLRPDYADALNDLGIALARKNLFDEAAGSYRQALTHRPDYAEAFNNLGNTLRNLGQFAEAVASYDRAVAIKPSYADAYNNRGIALAETGQFAEAVDSYTRCIRLRPHHVDAHLNRALTWLREGNFAQGWAGYEWRLRKKGALDRPPIMPAWNGYPPAGLRVLLVAEQGLGDSIHFIRYAPLLQRLGATVIFECPAKLIPLLARTPGIDRIYPQGEEPPEHDVYTPLLTLPGLLGTTLESIPLEIPYVYPDPDLVEHWSRELAASPGFKVGINWQGNPTFAGDYHRSMPLRHFAPLARVPGVRLLSLQKNDGAEQLQELGDEFPVVDLGSRLDEANGPFMDTAAVLKNLDLFITSDTAVAHLAGAMGVPVWVPMGAAPGWQWMLGREDSPWYPSMRLFRQAKLGNWPPVFERIARELAQEVPPAVRARYLEVPISPGELAERIAVLTAEAGPASDRPRSRPASAAELERLRTLHRETFGASPELAALVEEMMSVVQSLSAAETRLRESEHAEDFGPHFVEAARRVSAARTRIGELRRRIDARVLGSDDAAS</sequence>
<dbReference type="AlphaFoldDB" id="L0DJY3"/>
<dbReference type="RefSeq" id="WP_015248058.1">
    <property type="nucleotide sequence ID" value="NC_019892.1"/>
</dbReference>
<dbReference type="SMART" id="SM00028">
    <property type="entry name" value="TPR"/>
    <property type="match status" value="11"/>
</dbReference>
<evidence type="ECO:0000256" key="3">
    <source>
        <dbReference type="PROSITE-ProRule" id="PRU00339"/>
    </source>
</evidence>
<dbReference type="Pfam" id="PF13414">
    <property type="entry name" value="TPR_11"/>
    <property type="match status" value="4"/>
</dbReference>
<gene>
    <name evidence="4" type="ordered locus">Sinac_4781</name>
</gene>
<dbReference type="Pfam" id="PF13181">
    <property type="entry name" value="TPR_8"/>
    <property type="match status" value="1"/>
</dbReference>
<feature type="repeat" description="TPR" evidence="3">
    <location>
        <begin position="45"/>
        <end position="78"/>
    </location>
</feature>
<feature type="repeat" description="TPR" evidence="3">
    <location>
        <begin position="249"/>
        <end position="282"/>
    </location>
</feature>
<dbReference type="Gene3D" id="1.25.40.10">
    <property type="entry name" value="Tetratricopeptide repeat domain"/>
    <property type="match status" value="6"/>
</dbReference>